<dbReference type="SUPFAM" id="SSF57667">
    <property type="entry name" value="beta-beta-alpha zinc fingers"/>
    <property type="match status" value="2"/>
</dbReference>
<dbReference type="Pfam" id="PF00096">
    <property type="entry name" value="zf-C2H2"/>
    <property type="match status" value="2"/>
</dbReference>
<dbReference type="GO" id="GO:0005634">
    <property type="term" value="C:nucleus"/>
    <property type="evidence" value="ECO:0007669"/>
    <property type="project" value="UniProtKB-SubCell"/>
</dbReference>
<evidence type="ECO:0000256" key="2">
    <source>
        <dbReference type="ARBA" id="ARBA00022723"/>
    </source>
</evidence>
<protein>
    <recommendedName>
        <fullName evidence="9">C2H2-type domain-containing protein</fullName>
    </recommendedName>
</protein>
<evidence type="ECO:0000256" key="4">
    <source>
        <dbReference type="ARBA" id="ARBA00022771"/>
    </source>
</evidence>
<evidence type="ECO:0000259" key="9">
    <source>
        <dbReference type="PROSITE" id="PS50157"/>
    </source>
</evidence>
<feature type="domain" description="C2H2-type" evidence="9">
    <location>
        <begin position="555"/>
        <end position="580"/>
    </location>
</feature>
<dbReference type="GO" id="GO:0010468">
    <property type="term" value="P:regulation of gene expression"/>
    <property type="evidence" value="ECO:0007669"/>
    <property type="project" value="TreeGrafter"/>
</dbReference>
<evidence type="ECO:0000256" key="6">
    <source>
        <dbReference type="ARBA" id="ARBA00023242"/>
    </source>
</evidence>
<evidence type="ECO:0000313" key="10">
    <source>
        <dbReference type="EMBL" id="CAD8820242.1"/>
    </source>
</evidence>
<sequence>MEIPSVNVNYFQSVLQDEVARENLSDSPEFDALGVIQNVLMDDSAREWLLKREAHKEINPDDLDRAIDFSFGQNTAERLHDGSLADAQAFGLMIPHFISNTYVLMSSYSPSWPHGVFWPVLTKFRHKACSRPTSSRGVMSINRFPVEFMEFAWFPDDTLLVSVGFVSCLSRLEIKSFWFQATEDDGSMPTKIIEYQEGVQHIRCKDCEAHNIAVCKCWRDQRSQLEKSDIYFNGWDDWIRYFGFTQNGESLYNMKVKEVETEEENQLQLFFQHSCVVSGNISNTKRQYLDNIRLNSALPFELKISDFILQKMEDQIMGSLKRTNNAWDDGSFDDEGRRKIAARRPPSELPRARILSAEESDAAAVNALATAFALRESFSKYQEENARKGPQIVLLDDMTAEEDNESSEDEVDSLIRMPDAKLSHDLTNFYSEALSTSDPTSTGTESGASLNLNESLEKHRARKGKEFRDIRSNIEEPENLSATQRRLVSNNSSSSSLSCETCGRVFASTSNLGRHRRSVHGGQKNWICEVCGLGFSVRGNLERHVGSIHSNIRPHACELCPSRFSQKYDLQRHINLVHSS</sequence>
<dbReference type="InterPro" id="IPR050331">
    <property type="entry name" value="Zinc_finger"/>
</dbReference>
<keyword evidence="6" id="KW-0539">Nucleus</keyword>
<dbReference type="PROSITE" id="PS00028">
    <property type="entry name" value="ZINC_FINGER_C2H2_1"/>
    <property type="match status" value="3"/>
</dbReference>
<dbReference type="PANTHER" id="PTHR16515">
    <property type="entry name" value="PR DOMAIN ZINC FINGER PROTEIN"/>
    <property type="match status" value="1"/>
</dbReference>
<keyword evidence="3" id="KW-0677">Repeat</keyword>
<proteinExistence type="predicted"/>
<keyword evidence="4 7" id="KW-0863">Zinc-finger</keyword>
<evidence type="ECO:0000256" key="8">
    <source>
        <dbReference type="SAM" id="MobiDB-lite"/>
    </source>
</evidence>
<evidence type="ECO:0000256" key="3">
    <source>
        <dbReference type="ARBA" id="ARBA00022737"/>
    </source>
</evidence>
<dbReference type="InterPro" id="IPR036236">
    <property type="entry name" value="Znf_C2H2_sf"/>
</dbReference>
<accession>A0A7S0ZFK2</accession>
<dbReference type="PROSITE" id="PS50157">
    <property type="entry name" value="ZINC_FINGER_C2H2_2"/>
    <property type="match status" value="3"/>
</dbReference>
<dbReference type="SMART" id="SM00355">
    <property type="entry name" value="ZnF_C2H2"/>
    <property type="match status" value="3"/>
</dbReference>
<dbReference type="GO" id="GO:0008270">
    <property type="term" value="F:zinc ion binding"/>
    <property type="evidence" value="ECO:0007669"/>
    <property type="project" value="UniProtKB-KW"/>
</dbReference>
<keyword evidence="5" id="KW-0862">Zinc</keyword>
<gene>
    <name evidence="10" type="ORF">TOLI1172_LOCUS4633</name>
</gene>
<feature type="compositionally biased region" description="Basic and acidic residues" evidence="8">
    <location>
        <begin position="464"/>
        <end position="474"/>
    </location>
</feature>
<feature type="domain" description="C2H2-type" evidence="9">
    <location>
        <begin position="497"/>
        <end position="525"/>
    </location>
</feature>
<dbReference type="PANTHER" id="PTHR16515:SF49">
    <property type="entry name" value="GASTRULA ZINC FINGER PROTEIN XLCGF49.1-LIKE-RELATED"/>
    <property type="match status" value="1"/>
</dbReference>
<evidence type="ECO:0000256" key="1">
    <source>
        <dbReference type="ARBA" id="ARBA00004123"/>
    </source>
</evidence>
<comment type="subcellular location">
    <subcellularLocation>
        <location evidence="1">Nucleus</location>
    </subcellularLocation>
</comment>
<dbReference type="EMBL" id="HBFP01006498">
    <property type="protein sequence ID" value="CAD8820242.1"/>
    <property type="molecule type" value="Transcribed_RNA"/>
</dbReference>
<evidence type="ECO:0000256" key="7">
    <source>
        <dbReference type="PROSITE-ProRule" id="PRU00042"/>
    </source>
</evidence>
<organism evidence="10">
    <name type="scientific">Timspurckia oligopyrenoides</name>
    <dbReference type="NCBI Taxonomy" id="708627"/>
    <lineage>
        <taxon>Eukaryota</taxon>
        <taxon>Rhodophyta</taxon>
        <taxon>Bangiophyceae</taxon>
        <taxon>Porphyridiales</taxon>
        <taxon>Porphyridiaceae</taxon>
        <taxon>Timspurckia</taxon>
    </lineage>
</organism>
<dbReference type="InterPro" id="IPR013087">
    <property type="entry name" value="Znf_C2H2_type"/>
</dbReference>
<feature type="region of interest" description="Disordered" evidence="8">
    <location>
        <begin position="433"/>
        <end position="493"/>
    </location>
</feature>
<evidence type="ECO:0000256" key="5">
    <source>
        <dbReference type="ARBA" id="ARBA00022833"/>
    </source>
</evidence>
<keyword evidence="2" id="KW-0479">Metal-binding</keyword>
<feature type="compositionally biased region" description="Polar residues" evidence="8">
    <location>
        <begin position="433"/>
        <end position="454"/>
    </location>
</feature>
<feature type="domain" description="C2H2-type" evidence="9">
    <location>
        <begin position="526"/>
        <end position="554"/>
    </location>
</feature>
<reference evidence="10" key="1">
    <citation type="submission" date="2021-01" db="EMBL/GenBank/DDBJ databases">
        <authorList>
            <person name="Corre E."/>
            <person name="Pelletier E."/>
            <person name="Niang G."/>
            <person name="Scheremetjew M."/>
            <person name="Finn R."/>
            <person name="Kale V."/>
            <person name="Holt S."/>
            <person name="Cochrane G."/>
            <person name="Meng A."/>
            <person name="Brown T."/>
            <person name="Cohen L."/>
        </authorList>
    </citation>
    <scope>NUCLEOTIDE SEQUENCE</scope>
    <source>
        <strain evidence="10">CCMP3278</strain>
    </source>
</reference>
<name>A0A7S0ZFK2_9RHOD</name>
<dbReference type="Gene3D" id="3.30.160.60">
    <property type="entry name" value="Classic Zinc Finger"/>
    <property type="match status" value="2"/>
</dbReference>
<dbReference type="AlphaFoldDB" id="A0A7S0ZFK2"/>